<feature type="domain" description="SsuA/THI5-like" evidence="13">
    <location>
        <begin position="56"/>
        <end position="265"/>
    </location>
</feature>
<keyword evidence="15" id="KW-1185">Reference proteome</keyword>
<accession>A0ABV9VML4</accession>
<reference evidence="15" key="1">
    <citation type="journal article" date="2019" name="Int. J. Syst. Evol. Microbiol.">
        <title>The Global Catalogue of Microorganisms (GCM) 10K type strain sequencing project: providing services to taxonomists for standard genome sequencing and annotation.</title>
        <authorList>
            <consortium name="The Broad Institute Genomics Platform"/>
            <consortium name="The Broad Institute Genome Sequencing Center for Infectious Disease"/>
            <person name="Wu L."/>
            <person name="Ma J."/>
        </authorList>
    </citation>
    <scope>NUCLEOTIDE SEQUENCE [LARGE SCALE GENOMIC DNA]</scope>
    <source>
        <strain evidence="15">CGMCC 4.7152</strain>
    </source>
</reference>
<gene>
    <name evidence="14" type="ORF">ACFPIJ_03490</name>
</gene>
<dbReference type="Proteomes" id="UP001595912">
    <property type="component" value="Unassembled WGS sequence"/>
</dbReference>
<evidence type="ECO:0000259" key="13">
    <source>
        <dbReference type="Pfam" id="PF09084"/>
    </source>
</evidence>
<comment type="subunit">
    <text evidence="4">Homodimer.</text>
</comment>
<evidence type="ECO:0000256" key="1">
    <source>
        <dbReference type="ARBA" id="ARBA00003469"/>
    </source>
</evidence>
<evidence type="ECO:0000256" key="4">
    <source>
        <dbReference type="ARBA" id="ARBA00011738"/>
    </source>
</evidence>
<keyword evidence="5" id="KW-0808">Transferase</keyword>
<evidence type="ECO:0000256" key="12">
    <source>
        <dbReference type="SAM" id="SignalP"/>
    </source>
</evidence>
<comment type="catalytic activity">
    <reaction evidence="11">
        <text>N(6)-(pyridoxal phosphate)-L-lysyl-[4-amino-5-hydroxymethyl-2-methylpyrimidine phosphate synthase] + L-histidyl-[4-amino-5-hydroxymethyl-2-methylpyrimidine phosphate synthase] + 2 Fe(3+) + 4 H2O = L-lysyl-[4-amino-5-hydroxymethyl-2-methylpyrimidine phosphate synthase] + (2S)-2-amino-5-hydroxy-4-oxopentanoyl-[4-amino-5-hydroxymethyl-2-methylpyrimidine phosphate synthase] + 4-amino-2-methyl-5-(phosphooxymethyl)pyrimidine + 3-oxopropanoate + 2 Fe(2+) + 2 H(+)</text>
        <dbReference type="Rhea" id="RHEA:65756"/>
        <dbReference type="Rhea" id="RHEA-COMP:16892"/>
        <dbReference type="Rhea" id="RHEA-COMP:16893"/>
        <dbReference type="Rhea" id="RHEA-COMP:16894"/>
        <dbReference type="Rhea" id="RHEA-COMP:16895"/>
        <dbReference type="ChEBI" id="CHEBI:15377"/>
        <dbReference type="ChEBI" id="CHEBI:15378"/>
        <dbReference type="ChEBI" id="CHEBI:29033"/>
        <dbReference type="ChEBI" id="CHEBI:29034"/>
        <dbReference type="ChEBI" id="CHEBI:29969"/>
        <dbReference type="ChEBI" id="CHEBI:29979"/>
        <dbReference type="ChEBI" id="CHEBI:33190"/>
        <dbReference type="ChEBI" id="CHEBI:58354"/>
        <dbReference type="ChEBI" id="CHEBI:143915"/>
        <dbReference type="ChEBI" id="CHEBI:157692"/>
    </reaction>
    <physiologicalReaction direction="left-to-right" evidence="11">
        <dbReference type="Rhea" id="RHEA:65757"/>
    </physiologicalReaction>
</comment>
<dbReference type="SUPFAM" id="SSF53850">
    <property type="entry name" value="Periplasmic binding protein-like II"/>
    <property type="match status" value="1"/>
</dbReference>
<evidence type="ECO:0000313" key="15">
    <source>
        <dbReference type="Proteomes" id="UP001595912"/>
    </source>
</evidence>
<evidence type="ECO:0000313" key="14">
    <source>
        <dbReference type="EMBL" id="MFC4996889.1"/>
    </source>
</evidence>
<dbReference type="InterPro" id="IPR027939">
    <property type="entry name" value="NMT1/THI5"/>
</dbReference>
<keyword evidence="7" id="KW-0663">Pyridoxal phosphate</keyword>
<feature type="signal peptide" evidence="12">
    <location>
        <begin position="1"/>
        <end position="22"/>
    </location>
</feature>
<keyword evidence="8" id="KW-0784">Thiamine biosynthesis</keyword>
<dbReference type="EMBL" id="JBHSIU010000005">
    <property type="protein sequence ID" value="MFC4996889.1"/>
    <property type="molecule type" value="Genomic_DNA"/>
</dbReference>
<dbReference type="PROSITE" id="PS51257">
    <property type="entry name" value="PROKAR_LIPOPROTEIN"/>
    <property type="match status" value="1"/>
</dbReference>
<evidence type="ECO:0000256" key="5">
    <source>
        <dbReference type="ARBA" id="ARBA00022679"/>
    </source>
</evidence>
<proteinExistence type="inferred from homology"/>
<comment type="function">
    <text evidence="1">Responsible for the formation of the pyrimidine heterocycle in the thiamine biosynthesis pathway. Catalyzes the formation of hydroxymethylpyrimidine phosphate (HMP-P) from histidine and pyridoxal phosphate (PLP). The protein uses PLP and the active site histidine to form HMP-P, generating an inactive enzyme. The enzyme can only undergo a single turnover, which suggests it is a suicide enzyme.</text>
</comment>
<dbReference type="PANTHER" id="PTHR31528:SF1">
    <property type="entry name" value="4-AMINO-5-HYDROXYMETHYL-2-METHYLPYRIMIDINE PHOSPHATE SYNTHASE THI11-RELATED"/>
    <property type="match status" value="1"/>
</dbReference>
<evidence type="ECO:0000256" key="7">
    <source>
        <dbReference type="ARBA" id="ARBA00022898"/>
    </source>
</evidence>
<dbReference type="Gene3D" id="3.40.190.10">
    <property type="entry name" value="Periplasmic binding protein-like II"/>
    <property type="match status" value="2"/>
</dbReference>
<evidence type="ECO:0000256" key="8">
    <source>
        <dbReference type="ARBA" id="ARBA00022977"/>
    </source>
</evidence>
<keyword evidence="12" id="KW-0732">Signal</keyword>
<dbReference type="RefSeq" id="WP_380113113.1">
    <property type="nucleotide sequence ID" value="NZ_JBHSIU010000005.1"/>
</dbReference>
<comment type="similarity">
    <text evidence="3">Belongs to the NMT1/THI5 family.</text>
</comment>
<dbReference type="PANTHER" id="PTHR31528">
    <property type="entry name" value="4-AMINO-5-HYDROXYMETHYL-2-METHYLPYRIMIDINE PHOSPHATE SYNTHASE THI11-RELATED"/>
    <property type="match status" value="1"/>
</dbReference>
<dbReference type="Pfam" id="PF09084">
    <property type="entry name" value="NMT1"/>
    <property type="match status" value="1"/>
</dbReference>
<comment type="caution">
    <text evidence="14">The sequence shown here is derived from an EMBL/GenBank/DDBJ whole genome shotgun (WGS) entry which is preliminary data.</text>
</comment>
<keyword evidence="9" id="KW-0408">Iron</keyword>
<evidence type="ECO:0000256" key="2">
    <source>
        <dbReference type="ARBA" id="ARBA00004948"/>
    </source>
</evidence>
<evidence type="ECO:0000256" key="10">
    <source>
        <dbReference type="ARBA" id="ARBA00033171"/>
    </source>
</evidence>
<name>A0ABV9VML4_9ACTN</name>
<feature type="chain" id="PRO_5046910634" description="Thiamine pyrimidine synthase" evidence="12">
    <location>
        <begin position="23"/>
        <end position="337"/>
    </location>
</feature>
<sequence length="337" mass="34880">MRRYRALLVAVLATALIGTTGGCTSSKAEPAAAEKQADKVTYLTAFGAVGRDAFAWVAQEKGYFKEAGLDVTIQLGAATGENLKGLAAGQAQFANLDLIGAWILAGKGDYKDFRTIAAIHQQSLVSIVTLEGSGITSPKDLEGKKVGAATGSVNQLLFPAYAKLAGIDASKVQWVNAQPPQLPALLAGGQVQALSTFLIGSKGIEKAAGGKKAVILPYSKYLGDLYGNGIITTAKIAKENPDLARRFRDASLKAVKYSIEHPDEAAQILKKAQPAADITAAVGEITLMTPYVSSGAAIGAMDQERVARAIATLQAGGLIPAGLTPDAVVDFGLTPKA</sequence>
<evidence type="ECO:0000256" key="9">
    <source>
        <dbReference type="ARBA" id="ARBA00023004"/>
    </source>
</evidence>
<evidence type="ECO:0000256" key="3">
    <source>
        <dbReference type="ARBA" id="ARBA00009406"/>
    </source>
</evidence>
<evidence type="ECO:0000256" key="11">
    <source>
        <dbReference type="ARBA" id="ARBA00048179"/>
    </source>
</evidence>
<keyword evidence="6" id="KW-0479">Metal-binding</keyword>
<evidence type="ECO:0000256" key="6">
    <source>
        <dbReference type="ARBA" id="ARBA00022723"/>
    </source>
</evidence>
<comment type="pathway">
    <text evidence="2">Cofactor biosynthesis; thiamine diphosphate biosynthesis.</text>
</comment>
<dbReference type="InterPro" id="IPR015168">
    <property type="entry name" value="SsuA/THI5"/>
</dbReference>
<organism evidence="14 15">
    <name type="scientific">Dactylosporangium cerinum</name>
    <dbReference type="NCBI Taxonomy" id="1434730"/>
    <lineage>
        <taxon>Bacteria</taxon>
        <taxon>Bacillati</taxon>
        <taxon>Actinomycetota</taxon>
        <taxon>Actinomycetes</taxon>
        <taxon>Micromonosporales</taxon>
        <taxon>Micromonosporaceae</taxon>
        <taxon>Dactylosporangium</taxon>
    </lineage>
</organism>
<protein>
    <recommendedName>
        <fullName evidence="10">Thiamine pyrimidine synthase</fullName>
    </recommendedName>
</protein>